<dbReference type="KEGG" id="fvr:FVEG_14986"/>
<proteinExistence type="predicted"/>
<dbReference type="EMBL" id="CM000583">
    <property type="protein sequence ID" value="EWG39237.1"/>
    <property type="molecule type" value="Genomic_DNA"/>
</dbReference>
<dbReference type="EMBL" id="DS022243">
    <property type="protein sequence ID" value="EWG39237.1"/>
    <property type="molecule type" value="Genomic_DNA"/>
</dbReference>
<dbReference type="GeneID" id="30071862"/>
<organism evidence="1 2">
    <name type="scientific">Gibberella moniliformis (strain M3125 / FGSC 7600)</name>
    <name type="common">Maize ear and stalk rot fungus</name>
    <name type="synonym">Fusarium verticillioides</name>
    <dbReference type="NCBI Taxonomy" id="334819"/>
    <lineage>
        <taxon>Eukaryota</taxon>
        <taxon>Fungi</taxon>
        <taxon>Dikarya</taxon>
        <taxon>Ascomycota</taxon>
        <taxon>Pezizomycotina</taxon>
        <taxon>Sordariomycetes</taxon>
        <taxon>Hypocreomycetidae</taxon>
        <taxon>Hypocreales</taxon>
        <taxon>Nectriaceae</taxon>
        <taxon>Fusarium</taxon>
        <taxon>Fusarium fujikuroi species complex</taxon>
    </lineage>
</organism>
<evidence type="ECO:0000313" key="1">
    <source>
        <dbReference type="EMBL" id="EWG39237.1"/>
    </source>
</evidence>
<dbReference type="VEuPathDB" id="FungiDB:FVEG_14986"/>
<dbReference type="RefSeq" id="XP_018745428.1">
    <property type="nucleotide sequence ID" value="XM_018904062.1"/>
</dbReference>
<dbReference type="AlphaFoldDB" id="W7M2U7"/>
<protein>
    <submittedName>
        <fullName evidence="1">Uncharacterized protein</fullName>
    </submittedName>
</protein>
<dbReference type="Proteomes" id="UP000009096">
    <property type="component" value="Chromosome 6"/>
</dbReference>
<evidence type="ECO:0000313" key="2">
    <source>
        <dbReference type="Proteomes" id="UP000009096"/>
    </source>
</evidence>
<gene>
    <name evidence="1" type="ORF">FVEG_14986</name>
</gene>
<accession>W7M2U7</accession>
<reference evidence="1 2" key="1">
    <citation type="journal article" date="2010" name="Nature">
        <title>Comparative genomics reveals mobile pathogenicity chromosomes in Fusarium.</title>
        <authorList>
            <person name="Ma L.J."/>
            <person name="van der Does H.C."/>
            <person name="Borkovich K.A."/>
            <person name="Coleman J.J."/>
            <person name="Daboussi M.J."/>
            <person name="Di Pietro A."/>
            <person name="Dufresne M."/>
            <person name="Freitag M."/>
            <person name="Grabherr M."/>
            <person name="Henrissat B."/>
            <person name="Houterman P.M."/>
            <person name="Kang S."/>
            <person name="Shim W.B."/>
            <person name="Woloshuk C."/>
            <person name="Xie X."/>
            <person name="Xu J.R."/>
            <person name="Antoniw J."/>
            <person name="Baker S.E."/>
            <person name="Bluhm B.H."/>
            <person name="Breakspear A."/>
            <person name="Brown D.W."/>
            <person name="Butchko R.A."/>
            <person name="Chapman S."/>
            <person name="Coulson R."/>
            <person name="Coutinho P.M."/>
            <person name="Danchin E.G."/>
            <person name="Diener A."/>
            <person name="Gale L.R."/>
            <person name="Gardiner D.M."/>
            <person name="Goff S."/>
            <person name="Hammond-Kosack K.E."/>
            <person name="Hilburn K."/>
            <person name="Hua-Van A."/>
            <person name="Jonkers W."/>
            <person name="Kazan K."/>
            <person name="Kodira C.D."/>
            <person name="Koehrsen M."/>
            <person name="Kumar L."/>
            <person name="Lee Y.H."/>
            <person name="Li L."/>
            <person name="Manners J.M."/>
            <person name="Miranda-Saavedra D."/>
            <person name="Mukherjee M."/>
            <person name="Park G."/>
            <person name="Park J."/>
            <person name="Park S.Y."/>
            <person name="Proctor R.H."/>
            <person name="Regev A."/>
            <person name="Ruiz-Roldan M.C."/>
            <person name="Sain D."/>
            <person name="Sakthikumar S."/>
            <person name="Sykes S."/>
            <person name="Schwartz D.C."/>
            <person name="Turgeon B.G."/>
            <person name="Wapinski I."/>
            <person name="Yoder O."/>
            <person name="Young S."/>
            <person name="Zeng Q."/>
            <person name="Zhou S."/>
            <person name="Galagan J."/>
            <person name="Cuomo C.A."/>
            <person name="Kistler H.C."/>
            <person name="Rep M."/>
        </authorList>
    </citation>
    <scope>NUCLEOTIDE SEQUENCE [LARGE SCALE GENOMIC DNA]</scope>
    <source>
        <strain evidence="2">M3125 / FGSC 7600</strain>
    </source>
</reference>
<name>W7M2U7_GIBM7</name>
<keyword evidence="2" id="KW-1185">Reference proteome</keyword>
<sequence>MTFCNCRMRRLSITGLRFRTNQSSQRQPVSYALSSLFRVPKTSFRANACYPQKRKGSGNLLRRVDHALCRHLGVTYISNNTTRSSNPPSSGARQLQASDTSFRLAPAQRYIHHHEGYLRMAKGAGAYPSIAQCPADGTANVRHGPLHFGEIAYNPRQLKRVCLHPAEHRLITFKYPLKPTE</sequence>